<dbReference type="InterPro" id="IPR023214">
    <property type="entry name" value="HAD_sf"/>
</dbReference>
<dbReference type="SUPFAM" id="SSF56784">
    <property type="entry name" value="HAD-like"/>
    <property type="match status" value="1"/>
</dbReference>
<evidence type="ECO:0000313" key="2">
    <source>
        <dbReference type="EMBL" id="CAF1648864.1"/>
    </source>
</evidence>
<protein>
    <submittedName>
        <fullName evidence="2">Uncharacterized protein</fullName>
    </submittedName>
</protein>
<comment type="caution">
    <text evidence="2">The sequence shown here is derived from an EMBL/GenBank/DDBJ whole genome shotgun (WGS) entry which is preliminary data.</text>
</comment>
<dbReference type="EMBL" id="CAJOBA010084227">
    <property type="protein sequence ID" value="CAF4455850.1"/>
    <property type="molecule type" value="Genomic_DNA"/>
</dbReference>
<dbReference type="Gene3D" id="3.40.50.1000">
    <property type="entry name" value="HAD superfamily/HAD-like"/>
    <property type="match status" value="2"/>
</dbReference>
<evidence type="ECO:0000313" key="1">
    <source>
        <dbReference type="EMBL" id="CAF1630095.1"/>
    </source>
</evidence>
<dbReference type="AlphaFoldDB" id="A0A816EGJ4"/>
<dbReference type="OrthoDB" id="10251048at2759"/>
<dbReference type="Proteomes" id="UP000681722">
    <property type="component" value="Unassembled WGS sequence"/>
</dbReference>
<organism evidence="2 5">
    <name type="scientific">Didymodactylos carnosus</name>
    <dbReference type="NCBI Taxonomy" id="1234261"/>
    <lineage>
        <taxon>Eukaryota</taxon>
        <taxon>Metazoa</taxon>
        <taxon>Spiralia</taxon>
        <taxon>Gnathifera</taxon>
        <taxon>Rotifera</taxon>
        <taxon>Eurotatoria</taxon>
        <taxon>Bdelloidea</taxon>
        <taxon>Philodinida</taxon>
        <taxon>Philodinidae</taxon>
        <taxon>Didymodactylos</taxon>
    </lineage>
</organism>
<sequence>MNYRITQGAFRECLQHLYKNINNKDLQVNICGKPTVNTFTYTKWAINNLKKDFSGEIYMIGDNPKSDIKGANENGFIRF</sequence>
<evidence type="ECO:0000313" key="4">
    <source>
        <dbReference type="EMBL" id="CAF4573091.1"/>
    </source>
</evidence>
<dbReference type="EMBL" id="CAJNOQ010050515">
    <property type="protein sequence ID" value="CAF1648864.1"/>
    <property type="molecule type" value="Genomic_DNA"/>
</dbReference>
<accession>A0A816EGJ4</accession>
<evidence type="ECO:0000313" key="3">
    <source>
        <dbReference type="EMBL" id="CAF4455850.1"/>
    </source>
</evidence>
<dbReference type="EMBL" id="CAJOBC010120736">
    <property type="protein sequence ID" value="CAF4573091.1"/>
    <property type="molecule type" value="Genomic_DNA"/>
</dbReference>
<evidence type="ECO:0000313" key="5">
    <source>
        <dbReference type="Proteomes" id="UP000663829"/>
    </source>
</evidence>
<proteinExistence type="predicted"/>
<name>A0A816EGJ4_9BILA</name>
<gene>
    <name evidence="2" type="ORF">GPM918_LOCUS45391</name>
    <name evidence="1" type="ORF">OVA965_LOCUS43675</name>
    <name evidence="4" type="ORF">SRO942_LOCUS47848</name>
    <name evidence="3" type="ORF">TMI583_LOCUS46030</name>
</gene>
<dbReference type="InterPro" id="IPR036412">
    <property type="entry name" value="HAD-like_sf"/>
</dbReference>
<dbReference type="Proteomes" id="UP000677228">
    <property type="component" value="Unassembled WGS sequence"/>
</dbReference>
<dbReference type="Proteomes" id="UP000682733">
    <property type="component" value="Unassembled WGS sequence"/>
</dbReference>
<reference evidence="2" key="1">
    <citation type="submission" date="2021-02" db="EMBL/GenBank/DDBJ databases">
        <authorList>
            <person name="Nowell W R."/>
        </authorList>
    </citation>
    <scope>NUCLEOTIDE SEQUENCE</scope>
</reference>
<keyword evidence="5" id="KW-1185">Reference proteome</keyword>
<dbReference type="Proteomes" id="UP000663829">
    <property type="component" value="Unassembled WGS sequence"/>
</dbReference>
<dbReference type="EMBL" id="CAJNOK010058642">
    <property type="protein sequence ID" value="CAF1630095.1"/>
    <property type="molecule type" value="Genomic_DNA"/>
</dbReference>
<dbReference type="Pfam" id="PF13242">
    <property type="entry name" value="Hydrolase_like"/>
    <property type="match status" value="1"/>
</dbReference>